<dbReference type="EMBL" id="SSMQ01000035">
    <property type="protein sequence ID" value="TKD02232.1"/>
    <property type="molecule type" value="Genomic_DNA"/>
</dbReference>
<evidence type="ECO:0000313" key="5">
    <source>
        <dbReference type="Proteomes" id="UP000309215"/>
    </source>
</evidence>
<dbReference type="OrthoDB" id="5480936at2"/>
<sequence length="803" mass="86143">MRGIDDRTRRPTLLVGVGAFGRDVARAARGASLVALDVALGADGKTDGAALDPSAKDPYTPVVKRAEDALAALLDVGHYLGSSSPTDPRGPLCDVLVVADLGESSVAPLVAPLAAALASGLRRAFSAILRSGDGALVVCPLLVCPRAGDRAVMARAASSLAELSRQTSSSARARLGGRVYLVEDQSGKYLLSRAEMVRSFAAFLSTLCLPPVRDDDRGVRRLVEDDGPPGTFATFACASLVFDHAALSRIAAARLGREILALLRAPVDPAALDIASLAAPLVPTQSRLDTELGEAEPLAEWLAPPTIDVPPIEWDDDPETLLERKFGSLYRARAEATIAAFRDEVERFRMDKLAAALEQRGKVRLEGGARAIETRVAELVAERPTGHARALLVLRDARTRAKGYLDEVVRAIEAPELSPLPASPLAEKLAALEEAISYRPRPRRMVVLGAALGLVSALLLSGVLVSSYRALLAPFPPFFDAVSPLPAGRLRPFFTPPVPLLAGVALSAYSTGYRLWKHRKRHHNWACEARDDLAQSIARHIREDLVGHYERRLHYARLLWVQRVLAHLLGRIEQALAALEATRAALAAADRALHREEHEGERNLFSGGMLASSVLHASIVGPDDVDAIYAEIRPPEPSAAAERWLRESLAERPWTEAPFAAHDDLLAFCRAELESFEKTSPFEEGKSALHKAAEASAKGFLRRLFLKLSPGLELAPKYAAEAPAPLRLLFAPPEARKLVDATLAEGGFEGAWDVRALSPDPGSILLVVARTGLPLEALALAQPDDGGSARTNRAAPPNPPEES</sequence>
<dbReference type="RefSeq" id="WP_136932355.1">
    <property type="nucleotide sequence ID" value="NZ_SSMQ01000035.1"/>
</dbReference>
<keyword evidence="3" id="KW-1133">Transmembrane helix</keyword>
<organism evidence="4 5">
    <name type="scientific">Polyangium fumosum</name>
    <dbReference type="NCBI Taxonomy" id="889272"/>
    <lineage>
        <taxon>Bacteria</taxon>
        <taxon>Pseudomonadati</taxon>
        <taxon>Myxococcota</taxon>
        <taxon>Polyangia</taxon>
        <taxon>Polyangiales</taxon>
        <taxon>Polyangiaceae</taxon>
        <taxon>Polyangium</taxon>
    </lineage>
</organism>
<keyword evidence="3" id="KW-0812">Transmembrane</keyword>
<keyword evidence="3" id="KW-0472">Membrane</keyword>
<feature type="transmembrane region" description="Helical" evidence="3">
    <location>
        <begin position="446"/>
        <end position="468"/>
    </location>
</feature>
<comment type="caution">
    <text evidence="4">The sequence shown here is derived from an EMBL/GenBank/DDBJ whole genome shotgun (WGS) entry which is preliminary data.</text>
</comment>
<gene>
    <name evidence="4" type="ORF">E8A74_29090</name>
</gene>
<protein>
    <submittedName>
        <fullName evidence="4">Uncharacterized protein</fullName>
    </submittedName>
</protein>
<reference evidence="4 5" key="1">
    <citation type="submission" date="2019-04" db="EMBL/GenBank/DDBJ databases">
        <authorList>
            <person name="Li Y."/>
            <person name="Wang J."/>
        </authorList>
    </citation>
    <scope>NUCLEOTIDE SEQUENCE [LARGE SCALE GENOMIC DNA]</scope>
    <source>
        <strain evidence="4 5">DSM 14668</strain>
    </source>
</reference>
<name>A0A4U1J559_9BACT</name>
<evidence type="ECO:0000256" key="1">
    <source>
        <dbReference type="SAM" id="Coils"/>
    </source>
</evidence>
<evidence type="ECO:0000256" key="3">
    <source>
        <dbReference type="SAM" id="Phobius"/>
    </source>
</evidence>
<feature type="coiled-coil region" evidence="1">
    <location>
        <begin position="572"/>
        <end position="599"/>
    </location>
</feature>
<feature type="region of interest" description="Disordered" evidence="2">
    <location>
        <begin position="780"/>
        <end position="803"/>
    </location>
</feature>
<proteinExistence type="predicted"/>
<accession>A0A4U1J559</accession>
<evidence type="ECO:0000313" key="4">
    <source>
        <dbReference type="EMBL" id="TKD02232.1"/>
    </source>
</evidence>
<dbReference type="AlphaFoldDB" id="A0A4U1J559"/>
<keyword evidence="5" id="KW-1185">Reference proteome</keyword>
<evidence type="ECO:0000256" key="2">
    <source>
        <dbReference type="SAM" id="MobiDB-lite"/>
    </source>
</evidence>
<dbReference type="Proteomes" id="UP000309215">
    <property type="component" value="Unassembled WGS sequence"/>
</dbReference>
<keyword evidence="1" id="KW-0175">Coiled coil</keyword>